<gene>
    <name evidence="8" type="ORF">L2764_11220</name>
</gene>
<feature type="transmembrane region" description="Helical" evidence="7">
    <location>
        <begin position="47"/>
        <end position="65"/>
    </location>
</feature>
<evidence type="ECO:0000256" key="6">
    <source>
        <dbReference type="ARBA" id="ARBA00023136"/>
    </source>
</evidence>
<keyword evidence="5 7" id="KW-1133">Transmembrane helix</keyword>
<comment type="caution">
    <text evidence="8">The sequence shown here is derived from an EMBL/GenBank/DDBJ whole genome shotgun (WGS) entry which is preliminary data.</text>
</comment>
<dbReference type="PANTHER" id="PTHR42865">
    <property type="entry name" value="PROTON/GLUTAMATE-ASPARTATE SYMPORTER"/>
    <property type="match status" value="1"/>
</dbReference>
<keyword evidence="6 7" id="KW-0472">Membrane</keyword>
<keyword evidence="9" id="KW-1185">Reference proteome</keyword>
<feature type="transmembrane region" description="Helical" evidence="7">
    <location>
        <begin position="299"/>
        <end position="320"/>
    </location>
</feature>
<dbReference type="PRINTS" id="PR00173">
    <property type="entry name" value="EDTRNSPORT"/>
</dbReference>
<dbReference type="RefSeq" id="WP_248940303.1">
    <property type="nucleotide sequence ID" value="NZ_JAKIKS010000037.1"/>
</dbReference>
<dbReference type="SUPFAM" id="SSF118215">
    <property type="entry name" value="Proton glutamate symport protein"/>
    <property type="match status" value="1"/>
</dbReference>
<proteinExistence type="predicted"/>
<comment type="subcellular location">
    <subcellularLocation>
        <location evidence="1">Cell membrane</location>
        <topology evidence="1">Multi-pass membrane protein</topology>
    </subcellularLocation>
</comment>
<evidence type="ECO:0000313" key="8">
    <source>
        <dbReference type="EMBL" id="MCL1125029.1"/>
    </source>
</evidence>
<dbReference type="EMBL" id="JAKIKS010000037">
    <property type="protein sequence ID" value="MCL1125029.1"/>
    <property type="molecule type" value="Genomic_DNA"/>
</dbReference>
<feature type="transmembrane region" description="Helical" evidence="7">
    <location>
        <begin position="9"/>
        <end position="27"/>
    </location>
</feature>
<sequence length="423" mass="44755">MFKSLSSRIFIGLFSGLIIGTIIQYGFPHNSFASGTLIHIASGAGSMFVQLIMMLVVPLVFCSIVTGISELQDLKSFGRLGSKTFALYLVNTMLAIVVAIAFSLWLSPGEGMMLSGAKNATLSATELPGFIDMIVNIIPSNPVKAFYEGNMLQVIFMALLTGGIIKSLGDDVKPVVIFFQHANKVMLKMITVVMSIAPLGVFALMVKLGATFEPDAFISVFSYMALIIALLAFWALVVYPIVVGLTTSISAAEFRRKTREQFLFALSTASSNATIPVTMRTLTEKLGVRSSIAGFGVPMGATMNMSGVAIYITVAAFFVGNAFGHPITVSQLPVLAFSVFLLSVGAGGVPGGGIVMIGVLIHQLGLPIEAIALVAALDRVIDMFCTSTNVVGDSAVVSIVDHSEKTTEQKQAAATTRANAEII</sequence>
<keyword evidence="2" id="KW-0813">Transport</keyword>
<dbReference type="Proteomes" id="UP001203423">
    <property type="component" value="Unassembled WGS sequence"/>
</dbReference>
<evidence type="ECO:0000256" key="5">
    <source>
        <dbReference type="ARBA" id="ARBA00022989"/>
    </source>
</evidence>
<reference evidence="8 9" key="1">
    <citation type="submission" date="2022-01" db="EMBL/GenBank/DDBJ databases">
        <title>Whole genome-based taxonomy of the Shewanellaceae.</title>
        <authorList>
            <person name="Martin-Rodriguez A.J."/>
        </authorList>
    </citation>
    <scope>NUCLEOTIDE SEQUENCE [LARGE SCALE GENOMIC DNA]</scope>
    <source>
        <strain evidence="8 9">DSM 17177</strain>
    </source>
</reference>
<evidence type="ECO:0000256" key="2">
    <source>
        <dbReference type="ARBA" id="ARBA00022448"/>
    </source>
</evidence>
<evidence type="ECO:0000256" key="7">
    <source>
        <dbReference type="SAM" id="Phobius"/>
    </source>
</evidence>
<dbReference type="InterPro" id="IPR001991">
    <property type="entry name" value="Na-dicarboxylate_symporter"/>
</dbReference>
<protein>
    <submittedName>
        <fullName evidence="8">Dicarboxylate/amino acid:cation symporter</fullName>
    </submittedName>
</protein>
<feature type="transmembrane region" description="Helical" evidence="7">
    <location>
        <begin position="190"/>
        <end position="210"/>
    </location>
</feature>
<accession>A0ABT0LBE4</accession>
<dbReference type="Pfam" id="PF00375">
    <property type="entry name" value="SDF"/>
    <property type="match status" value="1"/>
</dbReference>
<organism evidence="8 9">
    <name type="scientific">Shewanella surugensis</name>
    <dbReference type="NCBI Taxonomy" id="212020"/>
    <lineage>
        <taxon>Bacteria</taxon>
        <taxon>Pseudomonadati</taxon>
        <taxon>Pseudomonadota</taxon>
        <taxon>Gammaproteobacteria</taxon>
        <taxon>Alteromonadales</taxon>
        <taxon>Shewanellaceae</taxon>
        <taxon>Shewanella</taxon>
    </lineage>
</organism>
<evidence type="ECO:0000313" key="9">
    <source>
        <dbReference type="Proteomes" id="UP001203423"/>
    </source>
</evidence>
<evidence type="ECO:0000256" key="1">
    <source>
        <dbReference type="ARBA" id="ARBA00004651"/>
    </source>
</evidence>
<feature type="transmembrane region" description="Helical" evidence="7">
    <location>
        <begin position="151"/>
        <end position="169"/>
    </location>
</feature>
<keyword evidence="4 7" id="KW-0812">Transmembrane</keyword>
<dbReference type="InterPro" id="IPR036458">
    <property type="entry name" value="Na:dicarbo_symporter_sf"/>
</dbReference>
<evidence type="ECO:0000256" key="4">
    <source>
        <dbReference type="ARBA" id="ARBA00022692"/>
    </source>
</evidence>
<name>A0ABT0LBE4_9GAMM</name>
<evidence type="ECO:0000256" key="3">
    <source>
        <dbReference type="ARBA" id="ARBA00022475"/>
    </source>
</evidence>
<dbReference type="Gene3D" id="1.10.3860.10">
    <property type="entry name" value="Sodium:dicarboxylate symporter"/>
    <property type="match status" value="1"/>
</dbReference>
<dbReference type="PANTHER" id="PTHR42865:SF7">
    <property type="entry name" value="PROTON_GLUTAMATE-ASPARTATE SYMPORTER"/>
    <property type="match status" value="1"/>
</dbReference>
<feature type="transmembrane region" description="Helical" evidence="7">
    <location>
        <begin position="85"/>
        <end position="106"/>
    </location>
</feature>
<keyword evidence="3" id="KW-1003">Cell membrane</keyword>
<feature type="transmembrane region" description="Helical" evidence="7">
    <location>
        <begin position="216"/>
        <end position="242"/>
    </location>
</feature>